<dbReference type="SMART" id="SM00382">
    <property type="entry name" value="AAA"/>
    <property type="match status" value="1"/>
</dbReference>
<dbReference type="RefSeq" id="WP_346035097.1">
    <property type="nucleotide sequence ID" value="NZ_BAAALY010000002.1"/>
</dbReference>
<gene>
    <name evidence="10" type="ORF">GCM10009691_03330</name>
</gene>
<dbReference type="PROSITE" id="PS00211">
    <property type="entry name" value="ABC_TRANSPORTER_1"/>
    <property type="match status" value="1"/>
</dbReference>
<dbReference type="GO" id="GO:0005524">
    <property type="term" value="F:ATP binding"/>
    <property type="evidence" value="ECO:0007669"/>
    <property type="project" value="UniProtKB-KW"/>
</dbReference>
<keyword evidence="11" id="KW-1185">Reference proteome</keyword>
<evidence type="ECO:0000259" key="9">
    <source>
        <dbReference type="PROSITE" id="PS50929"/>
    </source>
</evidence>
<dbReference type="CDD" id="cd03228">
    <property type="entry name" value="ABCC_MRP_Like"/>
    <property type="match status" value="1"/>
</dbReference>
<feature type="domain" description="ABC transmembrane type-1" evidence="9">
    <location>
        <begin position="29"/>
        <end position="309"/>
    </location>
</feature>
<evidence type="ECO:0000256" key="5">
    <source>
        <dbReference type="ARBA" id="ARBA00022989"/>
    </source>
</evidence>
<keyword evidence="4 10" id="KW-0067">ATP-binding</keyword>
<keyword evidence="2 7" id="KW-0812">Transmembrane</keyword>
<organism evidence="10 11">
    <name type="scientific">Brevibacterium picturae</name>
    <dbReference type="NCBI Taxonomy" id="260553"/>
    <lineage>
        <taxon>Bacteria</taxon>
        <taxon>Bacillati</taxon>
        <taxon>Actinomycetota</taxon>
        <taxon>Actinomycetes</taxon>
        <taxon>Micrococcales</taxon>
        <taxon>Brevibacteriaceae</taxon>
        <taxon>Brevibacterium</taxon>
    </lineage>
</organism>
<dbReference type="Gene3D" id="3.40.50.300">
    <property type="entry name" value="P-loop containing nucleotide triphosphate hydrolases"/>
    <property type="match status" value="1"/>
</dbReference>
<feature type="transmembrane region" description="Helical" evidence="7">
    <location>
        <begin position="245"/>
        <end position="267"/>
    </location>
</feature>
<name>A0ABN2B270_9MICO</name>
<keyword evidence="6 7" id="KW-0472">Membrane</keyword>
<feature type="transmembrane region" description="Helical" evidence="7">
    <location>
        <begin position="28"/>
        <end position="49"/>
    </location>
</feature>
<comment type="subcellular location">
    <subcellularLocation>
        <location evidence="1">Cell membrane</location>
        <topology evidence="1">Multi-pass membrane protein</topology>
    </subcellularLocation>
</comment>
<evidence type="ECO:0000256" key="2">
    <source>
        <dbReference type="ARBA" id="ARBA00022692"/>
    </source>
</evidence>
<keyword evidence="5 7" id="KW-1133">Transmembrane helix</keyword>
<evidence type="ECO:0000256" key="3">
    <source>
        <dbReference type="ARBA" id="ARBA00022741"/>
    </source>
</evidence>
<dbReference type="PROSITE" id="PS50893">
    <property type="entry name" value="ABC_TRANSPORTER_2"/>
    <property type="match status" value="1"/>
</dbReference>
<evidence type="ECO:0000313" key="11">
    <source>
        <dbReference type="Proteomes" id="UP001501791"/>
    </source>
</evidence>
<evidence type="ECO:0000256" key="1">
    <source>
        <dbReference type="ARBA" id="ARBA00004651"/>
    </source>
</evidence>
<protein>
    <submittedName>
        <fullName evidence="10">ABC transporter ATP-binding protein</fullName>
    </submittedName>
</protein>
<accession>A0ABN2B270</accession>
<reference evidence="10 11" key="1">
    <citation type="journal article" date="2019" name="Int. J. Syst. Evol. Microbiol.">
        <title>The Global Catalogue of Microorganisms (GCM) 10K type strain sequencing project: providing services to taxonomists for standard genome sequencing and annotation.</title>
        <authorList>
            <consortium name="The Broad Institute Genomics Platform"/>
            <consortium name="The Broad Institute Genome Sequencing Center for Infectious Disease"/>
            <person name="Wu L."/>
            <person name="Ma J."/>
        </authorList>
    </citation>
    <scope>NUCLEOTIDE SEQUENCE [LARGE SCALE GENOMIC DNA]</scope>
    <source>
        <strain evidence="10 11">JCM 13319</strain>
    </source>
</reference>
<dbReference type="PANTHER" id="PTHR24221">
    <property type="entry name" value="ATP-BINDING CASSETTE SUB-FAMILY B"/>
    <property type="match status" value="1"/>
</dbReference>
<dbReference type="InterPro" id="IPR003439">
    <property type="entry name" value="ABC_transporter-like_ATP-bd"/>
</dbReference>
<feature type="transmembrane region" description="Helical" evidence="7">
    <location>
        <begin position="162"/>
        <end position="181"/>
    </location>
</feature>
<dbReference type="InterPro" id="IPR017871">
    <property type="entry name" value="ABC_transporter-like_CS"/>
</dbReference>
<dbReference type="InterPro" id="IPR027417">
    <property type="entry name" value="P-loop_NTPase"/>
</dbReference>
<comment type="caution">
    <text evidence="10">The sequence shown here is derived from an EMBL/GenBank/DDBJ whole genome shotgun (WGS) entry which is preliminary data.</text>
</comment>
<dbReference type="SUPFAM" id="SSF52540">
    <property type="entry name" value="P-loop containing nucleoside triphosphate hydrolases"/>
    <property type="match status" value="1"/>
</dbReference>
<evidence type="ECO:0000313" key="10">
    <source>
        <dbReference type="EMBL" id="GAA1530799.1"/>
    </source>
</evidence>
<keyword evidence="3" id="KW-0547">Nucleotide-binding</keyword>
<feature type="transmembrane region" description="Helical" evidence="7">
    <location>
        <begin position="133"/>
        <end position="156"/>
    </location>
</feature>
<dbReference type="InterPro" id="IPR011527">
    <property type="entry name" value="ABC1_TM_dom"/>
</dbReference>
<evidence type="ECO:0000256" key="7">
    <source>
        <dbReference type="SAM" id="Phobius"/>
    </source>
</evidence>
<feature type="domain" description="ABC transporter" evidence="8">
    <location>
        <begin position="345"/>
        <end position="553"/>
    </location>
</feature>
<sequence length="553" mass="58629">MRVPASLKAFGSLVPALRPEWPGMVRSYVIGTISAMSLVALTVLSAWAVGHAVVDRVLPGPVLWLGLGGLVLARTVLTWREMDVSHALAYRVLARLRMALFEAYARSVPGKKREHSGRVASVAMDDIEKLEFFYAHTIAQVATSITVFLASAITALAILPPAGGVVVLGGAVIATSAFYWAHTARRLGAAEQHERTEMSAGIVDALGALREVLAYNLTSRVVHDTREATARATTIARRREMLAQLVTSVRELTVTAVVIGVIATSAISAGVLDGSGGEAMSAAVLPALIALSIAGVSAVTDATTTVTQLHPLTASAERVSAGIHRAPVVRTPETKRALPDGSLGLRFDHVSFSYEDRKPTLRSFTAEIEPGEHVGLSGASGAGKSTIIALASRLWDPDGGAIEFRAEDGTTVPATEIDDDDLRQAVAVVDQEATLFHGSVRDNLIKGTRTRPDHELENVLAQVGAAEWISLDDQLGQGGVRLSGGQQARLCLARALARSPRILLVDEVTASLDPTTEHDISQVLADFPGTVLFASHRHESLARTARVIRIESA</sequence>
<feature type="transmembrane region" description="Helical" evidence="7">
    <location>
        <begin position="61"/>
        <end position="79"/>
    </location>
</feature>
<dbReference type="EMBL" id="BAAALY010000002">
    <property type="protein sequence ID" value="GAA1530799.1"/>
    <property type="molecule type" value="Genomic_DNA"/>
</dbReference>
<dbReference type="Pfam" id="PF00005">
    <property type="entry name" value="ABC_tran"/>
    <property type="match status" value="1"/>
</dbReference>
<evidence type="ECO:0000256" key="4">
    <source>
        <dbReference type="ARBA" id="ARBA00022840"/>
    </source>
</evidence>
<feature type="transmembrane region" description="Helical" evidence="7">
    <location>
        <begin position="279"/>
        <end position="299"/>
    </location>
</feature>
<evidence type="ECO:0000256" key="6">
    <source>
        <dbReference type="ARBA" id="ARBA00023136"/>
    </source>
</evidence>
<dbReference type="Pfam" id="PF00664">
    <property type="entry name" value="ABC_membrane"/>
    <property type="match status" value="1"/>
</dbReference>
<dbReference type="InterPro" id="IPR036640">
    <property type="entry name" value="ABC1_TM_sf"/>
</dbReference>
<dbReference type="InterPro" id="IPR003593">
    <property type="entry name" value="AAA+_ATPase"/>
</dbReference>
<proteinExistence type="predicted"/>
<dbReference type="InterPro" id="IPR039421">
    <property type="entry name" value="Type_1_exporter"/>
</dbReference>
<dbReference type="Proteomes" id="UP001501791">
    <property type="component" value="Unassembled WGS sequence"/>
</dbReference>
<dbReference type="SUPFAM" id="SSF90123">
    <property type="entry name" value="ABC transporter transmembrane region"/>
    <property type="match status" value="1"/>
</dbReference>
<evidence type="ECO:0000259" key="8">
    <source>
        <dbReference type="PROSITE" id="PS50893"/>
    </source>
</evidence>
<dbReference type="PANTHER" id="PTHR24221:SF654">
    <property type="entry name" value="ATP-BINDING CASSETTE SUB-FAMILY B MEMBER 6"/>
    <property type="match status" value="1"/>
</dbReference>
<dbReference type="Gene3D" id="1.20.1560.10">
    <property type="entry name" value="ABC transporter type 1, transmembrane domain"/>
    <property type="match status" value="1"/>
</dbReference>
<dbReference type="PROSITE" id="PS50929">
    <property type="entry name" value="ABC_TM1F"/>
    <property type="match status" value="1"/>
</dbReference>